<organism evidence="1 2">
    <name type="scientific">Imbroritus primus</name>
    <dbReference type="NCBI Taxonomy" id="3058603"/>
    <lineage>
        <taxon>Bacteria</taxon>
        <taxon>Pseudomonadati</taxon>
        <taxon>Pseudomonadota</taxon>
        <taxon>Betaproteobacteria</taxon>
        <taxon>Burkholderiales</taxon>
        <taxon>Burkholderiaceae</taxon>
        <taxon>Imbroritus</taxon>
    </lineage>
</organism>
<comment type="caution">
    <text evidence="1">The sequence shown here is derived from an EMBL/GenBank/DDBJ whole genome shotgun (WGS) entry which is preliminary data.</text>
</comment>
<evidence type="ECO:0000313" key="2">
    <source>
        <dbReference type="Proteomes" id="UP000004277"/>
    </source>
</evidence>
<keyword evidence="2" id="KW-1185">Reference proteome</keyword>
<accession>A0ACD3SLS1</accession>
<gene>
    <name evidence="1" type="ORF">MW7_014710</name>
</gene>
<protein>
    <submittedName>
        <fullName evidence="1">Uncharacterized protein</fullName>
    </submittedName>
</protein>
<evidence type="ECO:0000313" key="1">
    <source>
        <dbReference type="EMBL" id="TMS57200.1"/>
    </source>
</evidence>
<proteinExistence type="predicted"/>
<reference evidence="1" key="1">
    <citation type="submission" date="2019-05" db="EMBL/GenBank/DDBJ databases">
        <title>Revised genome assembly of Burkholderiaceae (previously Ralstonia) sp. PBA.</title>
        <authorList>
            <person name="Gan H.M."/>
        </authorList>
    </citation>
    <scope>NUCLEOTIDE SEQUENCE</scope>
    <source>
        <strain evidence="1">PBA</strain>
    </source>
</reference>
<dbReference type="EMBL" id="AKCV02000025">
    <property type="protein sequence ID" value="TMS57200.1"/>
    <property type="molecule type" value="Genomic_DNA"/>
</dbReference>
<sequence>MTAAQALALTLACEVPLILWLTARLPHLSRTRVALVAATASCVTHPLARRAALALTPDMYRTGLWLIEAIVVVIEALWYLLWLRPGWRRAATWSLAANALSATLGMLAWKLI</sequence>
<name>A0ACD3SLS1_9BURK</name>
<dbReference type="Proteomes" id="UP000004277">
    <property type="component" value="Unassembled WGS sequence"/>
</dbReference>